<dbReference type="EMBL" id="CACRXK020001368">
    <property type="protein sequence ID" value="CAB3988717.1"/>
    <property type="molecule type" value="Genomic_DNA"/>
</dbReference>
<protein>
    <submittedName>
        <fullName evidence="1">Uncharacterized protein LOC111329735</fullName>
    </submittedName>
</protein>
<dbReference type="InterPro" id="IPR043502">
    <property type="entry name" value="DNA/RNA_pol_sf"/>
</dbReference>
<dbReference type="InterPro" id="IPR001584">
    <property type="entry name" value="Integrase_cat-core"/>
</dbReference>
<dbReference type="PROSITE" id="PS50234">
    <property type="entry name" value="VWFA"/>
    <property type="match status" value="1"/>
</dbReference>
<dbReference type="GO" id="GO:0015074">
    <property type="term" value="P:DNA integration"/>
    <property type="evidence" value="ECO:0007669"/>
    <property type="project" value="InterPro"/>
</dbReference>
<dbReference type="InterPro" id="IPR002035">
    <property type="entry name" value="VWF_A"/>
</dbReference>
<accession>A0A6S7GQL7</accession>
<gene>
    <name evidence="1" type="ORF">PACLA_8A028208</name>
</gene>
<dbReference type="SUPFAM" id="SSF53300">
    <property type="entry name" value="vWA-like"/>
    <property type="match status" value="1"/>
</dbReference>
<dbReference type="CDD" id="cd01450">
    <property type="entry name" value="vWFA_subfamily_ECM"/>
    <property type="match status" value="1"/>
</dbReference>
<dbReference type="GO" id="GO:0003676">
    <property type="term" value="F:nucleic acid binding"/>
    <property type="evidence" value="ECO:0007669"/>
    <property type="project" value="InterPro"/>
</dbReference>
<evidence type="ECO:0000313" key="2">
    <source>
        <dbReference type="Proteomes" id="UP001152795"/>
    </source>
</evidence>
<sequence length="763" mass="85897">MTEMNVEKFENIAIMCDIEQMFHCFHVTPKDRDTLRFLWFDQNDHTKEIIDYHMVVHLFGNTCSPAIATYGLRKTANEGEEKYGHEAKMFVKDNFYVDDGLTSLPTVNEAVDLVKNTQAMLAEANLRLHKIVSNSIALVAMGNKDHFGNVIRNELHAFSDARSKLSESTELDEKTKNDLKKSNLYRLDPFLDDCGVLRVGGRLRRSNQDFVEKHPAILPKGHHLSHLVITHHHEKVYHQGRQITSGAIRQAGYWIVGASRMVSKSLNACVTCRKLRGKTLTQHMADLPPDRLETPPPFTNVGFDVFGPWIIHTRKLRGGAANSKRWGLVFTCLNSRAIHIEVIETMDASSFICALRRFLSIRGPVSILRCDQGTNFIGGKSELDTVLQETDLKNIEKYVTEQDCEWIFNPPHASHFGGVWERQIGTIRRILDGMLHKIGSSQLTHELLVTLMAEITGIVNCRPIAVLPTDIEEPQPLTPAMLLTMKIKPLSPPPGIFVHQDLYSRRQHVKTRRLGSISGRSQEELFYPIYKKLRQNIPSPQKTAQSILDNFIRYQPEGVGKRQIKMEDIVLIMDGSGSVSSCQFDYGRDGLIASMKVCEEEEKKGISSCRSAAITFGSSANVKFNFLSSAQAIEKMKSIPYPGGSTNTQAALAEAEQLLRTGSRRFSKLKVLLMTNGQSNVRRDLTVPNAKKLKGINAEIFVVAVGNKNMRGIPEMVRVASSPPETHVFRVERNSDMKYAFELALEKVNYTYKAKKPLPNPCP</sequence>
<name>A0A6S7GQL7_PARCT</name>
<dbReference type="PROSITE" id="PS50994">
    <property type="entry name" value="INTEGRASE"/>
    <property type="match status" value="1"/>
</dbReference>
<dbReference type="Proteomes" id="UP001152795">
    <property type="component" value="Unassembled WGS sequence"/>
</dbReference>
<dbReference type="InterPro" id="IPR012337">
    <property type="entry name" value="RNaseH-like_sf"/>
</dbReference>
<dbReference type="SMART" id="SM00327">
    <property type="entry name" value="VWA"/>
    <property type="match status" value="1"/>
</dbReference>
<proteinExistence type="predicted"/>
<comment type="caution">
    <text evidence="1">The sequence shown here is derived from an EMBL/GenBank/DDBJ whole genome shotgun (WGS) entry which is preliminary data.</text>
</comment>
<dbReference type="InterPro" id="IPR036465">
    <property type="entry name" value="vWFA_dom_sf"/>
</dbReference>
<reference evidence="1" key="1">
    <citation type="submission" date="2020-04" db="EMBL/GenBank/DDBJ databases">
        <authorList>
            <person name="Alioto T."/>
            <person name="Alioto T."/>
            <person name="Gomez Garrido J."/>
        </authorList>
    </citation>
    <scope>NUCLEOTIDE SEQUENCE</scope>
    <source>
        <strain evidence="1">A484AB</strain>
    </source>
</reference>
<dbReference type="SUPFAM" id="SSF53098">
    <property type="entry name" value="Ribonuclease H-like"/>
    <property type="match status" value="1"/>
</dbReference>
<dbReference type="Gene3D" id="3.30.420.10">
    <property type="entry name" value="Ribonuclease H-like superfamily/Ribonuclease H"/>
    <property type="match status" value="1"/>
</dbReference>
<dbReference type="PANTHER" id="PTHR47331">
    <property type="entry name" value="PHD-TYPE DOMAIN-CONTAINING PROTEIN"/>
    <property type="match status" value="1"/>
</dbReference>
<dbReference type="OrthoDB" id="6132182at2759"/>
<dbReference type="InterPro" id="IPR036397">
    <property type="entry name" value="RNaseH_sf"/>
</dbReference>
<organism evidence="1 2">
    <name type="scientific">Paramuricea clavata</name>
    <name type="common">Red gorgonian</name>
    <name type="synonym">Violescent sea-whip</name>
    <dbReference type="NCBI Taxonomy" id="317549"/>
    <lineage>
        <taxon>Eukaryota</taxon>
        <taxon>Metazoa</taxon>
        <taxon>Cnidaria</taxon>
        <taxon>Anthozoa</taxon>
        <taxon>Octocorallia</taxon>
        <taxon>Malacalcyonacea</taxon>
        <taxon>Plexauridae</taxon>
        <taxon>Paramuricea</taxon>
    </lineage>
</organism>
<evidence type="ECO:0000313" key="1">
    <source>
        <dbReference type="EMBL" id="CAB3988717.1"/>
    </source>
</evidence>
<dbReference type="SUPFAM" id="SSF56672">
    <property type="entry name" value="DNA/RNA polymerases"/>
    <property type="match status" value="1"/>
</dbReference>
<dbReference type="PANTHER" id="PTHR47331:SF6">
    <property type="entry name" value="DOUBLECORTIN DOMAIN-CONTAINING PROTEIN"/>
    <property type="match status" value="1"/>
</dbReference>
<keyword evidence="2" id="KW-1185">Reference proteome</keyword>
<dbReference type="Pfam" id="PF00092">
    <property type="entry name" value="VWA"/>
    <property type="match status" value="1"/>
</dbReference>
<dbReference type="Gene3D" id="3.40.50.410">
    <property type="entry name" value="von Willebrand factor, type A domain"/>
    <property type="match status" value="1"/>
</dbReference>
<dbReference type="AlphaFoldDB" id="A0A6S7GQL7"/>